<dbReference type="SUPFAM" id="SSF143081">
    <property type="entry name" value="BB1717-like"/>
    <property type="match status" value="1"/>
</dbReference>
<dbReference type="GO" id="GO:0006508">
    <property type="term" value="P:proteolysis"/>
    <property type="evidence" value="ECO:0007669"/>
    <property type="project" value="UniProtKB-KW"/>
</dbReference>
<dbReference type="Pfam" id="PF02586">
    <property type="entry name" value="SRAP"/>
    <property type="match status" value="1"/>
</dbReference>
<dbReference type="PANTHER" id="PTHR13604:SF0">
    <property type="entry name" value="ABASIC SITE PROCESSING PROTEIN HMCES"/>
    <property type="match status" value="1"/>
</dbReference>
<keyword evidence="11" id="KW-1185">Reference proteome</keyword>
<reference evidence="10 11" key="1">
    <citation type="submission" date="2020-08" db="EMBL/GenBank/DDBJ databases">
        <title>Genomic Encyclopedia of Type Strains, Phase IV (KMG-IV): sequencing the most valuable type-strain genomes for metagenomic binning, comparative biology and taxonomic classification.</title>
        <authorList>
            <person name="Goeker M."/>
        </authorList>
    </citation>
    <scope>NUCLEOTIDE SEQUENCE [LARGE SCALE GENOMIC DNA]</scope>
    <source>
        <strain evidence="10 11">DSM 5895</strain>
    </source>
</reference>
<evidence type="ECO:0000313" key="11">
    <source>
        <dbReference type="Proteomes" id="UP000533469"/>
    </source>
</evidence>
<gene>
    <name evidence="10" type="ORF">FHS55_002086</name>
</gene>
<organism evidence="10 11">
    <name type="scientific">Ancylobacter tetraedralis</name>
    <dbReference type="NCBI Taxonomy" id="217068"/>
    <lineage>
        <taxon>Bacteria</taxon>
        <taxon>Pseudomonadati</taxon>
        <taxon>Pseudomonadota</taxon>
        <taxon>Alphaproteobacteria</taxon>
        <taxon>Hyphomicrobiales</taxon>
        <taxon>Xanthobacteraceae</taxon>
        <taxon>Ancylobacter</taxon>
    </lineage>
</organism>
<evidence type="ECO:0000313" key="10">
    <source>
        <dbReference type="EMBL" id="MBB3771487.1"/>
    </source>
</evidence>
<evidence type="ECO:0000256" key="4">
    <source>
        <dbReference type="ARBA" id="ARBA00022801"/>
    </source>
</evidence>
<evidence type="ECO:0000256" key="5">
    <source>
        <dbReference type="ARBA" id="ARBA00023124"/>
    </source>
</evidence>
<keyword evidence="4 8" id="KW-0378">Hydrolase</keyword>
<accession>A0A839Z9T5</accession>
<keyword evidence="3" id="KW-0227">DNA damage</keyword>
<feature type="region of interest" description="Disordered" evidence="9">
    <location>
        <begin position="210"/>
        <end position="241"/>
    </location>
</feature>
<keyword evidence="7" id="KW-0456">Lyase</keyword>
<evidence type="ECO:0000256" key="8">
    <source>
        <dbReference type="RuleBase" id="RU364100"/>
    </source>
</evidence>
<dbReference type="PANTHER" id="PTHR13604">
    <property type="entry name" value="DC12-RELATED"/>
    <property type="match status" value="1"/>
</dbReference>
<evidence type="ECO:0000256" key="2">
    <source>
        <dbReference type="ARBA" id="ARBA00022670"/>
    </source>
</evidence>
<evidence type="ECO:0000256" key="6">
    <source>
        <dbReference type="ARBA" id="ARBA00023125"/>
    </source>
</evidence>
<dbReference type="GO" id="GO:0016829">
    <property type="term" value="F:lyase activity"/>
    <property type="evidence" value="ECO:0007669"/>
    <property type="project" value="UniProtKB-KW"/>
</dbReference>
<evidence type="ECO:0000256" key="3">
    <source>
        <dbReference type="ARBA" id="ARBA00022763"/>
    </source>
</evidence>
<dbReference type="InterPro" id="IPR003738">
    <property type="entry name" value="SRAP"/>
</dbReference>
<dbReference type="InterPro" id="IPR036590">
    <property type="entry name" value="SRAP-like"/>
</dbReference>
<keyword evidence="2 8" id="KW-0645">Protease</keyword>
<dbReference type="RefSeq" id="WP_183189634.1">
    <property type="nucleotide sequence ID" value="NZ_JACICD010000003.1"/>
</dbReference>
<keyword evidence="5" id="KW-0190">Covalent protein-DNA linkage</keyword>
<dbReference type="GO" id="GO:0003697">
    <property type="term" value="F:single-stranded DNA binding"/>
    <property type="evidence" value="ECO:0007669"/>
    <property type="project" value="InterPro"/>
</dbReference>
<dbReference type="EC" id="3.4.-.-" evidence="8"/>
<protein>
    <recommendedName>
        <fullName evidence="8">Abasic site processing protein</fullName>
        <ecNumber evidence="8">3.4.-.-</ecNumber>
    </recommendedName>
</protein>
<dbReference type="GO" id="GO:0106300">
    <property type="term" value="P:protein-DNA covalent cross-linking repair"/>
    <property type="evidence" value="ECO:0007669"/>
    <property type="project" value="InterPro"/>
</dbReference>
<comment type="caution">
    <text evidence="10">The sequence shown here is derived from an EMBL/GenBank/DDBJ whole genome shotgun (WGS) entry which is preliminary data.</text>
</comment>
<dbReference type="AlphaFoldDB" id="A0A839Z9T5"/>
<keyword evidence="6" id="KW-0238">DNA-binding</keyword>
<evidence type="ECO:0000256" key="1">
    <source>
        <dbReference type="ARBA" id="ARBA00008136"/>
    </source>
</evidence>
<evidence type="ECO:0000256" key="9">
    <source>
        <dbReference type="SAM" id="MobiDB-lite"/>
    </source>
</evidence>
<name>A0A839Z9T5_9HYPH</name>
<sequence>MCGRYSQQYTWAEVHAFSQPLTLTGPASNLQPHYNIAPTEMAGVLVPQADGSLRYERMRWQLVPRWWKKSLKEVPATFNARAEEVADKPMFRDAFRSRRCIIPASGFFEWSGPKGDRQPWYITAASGELLGFAGLYDRWRNPETGEEVPSCTIIVTTANSFMGQIHDRMPVILDRADWQAWIEEPREDLLRPAPEGPLRRWRVTQAMNSSRYKEADAIEPVEPEGGSASAKRGTIATCQGD</sequence>
<dbReference type="EMBL" id="JACICD010000003">
    <property type="protein sequence ID" value="MBB3771487.1"/>
    <property type="molecule type" value="Genomic_DNA"/>
</dbReference>
<proteinExistence type="inferred from homology"/>
<dbReference type="Proteomes" id="UP000533469">
    <property type="component" value="Unassembled WGS sequence"/>
</dbReference>
<evidence type="ECO:0000256" key="7">
    <source>
        <dbReference type="ARBA" id="ARBA00023239"/>
    </source>
</evidence>
<dbReference type="GO" id="GO:0008233">
    <property type="term" value="F:peptidase activity"/>
    <property type="evidence" value="ECO:0007669"/>
    <property type="project" value="UniProtKB-KW"/>
</dbReference>
<comment type="similarity">
    <text evidence="1 8">Belongs to the SOS response-associated peptidase family.</text>
</comment>
<dbReference type="Gene3D" id="3.90.1680.10">
    <property type="entry name" value="SOS response associated peptidase-like"/>
    <property type="match status" value="1"/>
</dbReference>